<dbReference type="PANTHER" id="PTHR48065">
    <property type="entry name" value="OS10G0469600 PROTEIN"/>
    <property type="match status" value="1"/>
</dbReference>
<dbReference type="PANTHER" id="PTHR48065:SF18">
    <property type="entry name" value="LRR RECEPTOR-LIKE KINASE FAMILY PROTEIN"/>
    <property type="match status" value="1"/>
</dbReference>
<gene>
    <name evidence="6" type="ORF">A2U01_0002875</name>
</gene>
<dbReference type="Proteomes" id="UP000265520">
    <property type="component" value="Unassembled WGS sequence"/>
</dbReference>
<keyword evidence="6" id="KW-0675">Receptor</keyword>
<evidence type="ECO:0000259" key="5">
    <source>
        <dbReference type="Pfam" id="PF08263"/>
    </source>
</evidence>
<organism evidence="6 7">
    <name type="scientific">Trifolium medium</name>
    <dbReference type="NCBI Taxonomy" id="97028"/>
    <lineage>
        <taxon>Eukaryota</taxon>
        <taxon>Viridiplantae</taxon>
        <taxon>Streptophyta</taxon>
        <taxon>Embryophyta</taxon>
        <taxon>Tracheophyta</taxon>
        <taxon>Spermatophyta</taxon>
        <taxon>Magnoliopsida</taxon>
        <taxon>eudicotyledons</taxon>
        <taxon>Gunneridae</taxon>
        <taxon>Pentapetalae</taxon>
        <taxon>rosids</taxon>
        <taxon>fabids</taxon>
        <taxon>Fabales</taxon>
        <taxon>Fabaceae</taxon>
        <taxon>Papilionoideae</taxon>
        <taxon>50 kb inversion clade</taxon>
        <taxon>NPAAA clade</taxon>
        <taxon>Hologalegina</taxon>
        <taxon>IRL clade</taxon>
        <taxon>Trifolieae</taxon>
        <taxon>Trifolium</taxon>
    </lineage>
</organism>
<feature type="domain" description="Leucine-rich repeat-containing N-terminal plant-type" evidence="5">
    <location>
        <begin position="41"/>
        <end position="83"/>
    </location>
</feature>
<keyword evidence="3" id="KW-0812">Transmembrane</keyword>
<evidence type="ECO:0000256" key="3">
    <source>
        <dbReference type="SAM" id="Phobius"/>
    </source>
</evidence>
<dbReference type="InterPro" id="IPR032675">
    <property type="entry name" value="LRR_dom_sf"/>
</dbReference>
<name>A0A392M5S7_9FABA</name>
<keyword evidence="6" id="KW-0808">Transferase</keyword>
<feature type="signal peptide" evidence="4">
    <location>
        <begin position="1"/>
        <end position="22"/>
    </location>
</feature>
<feature type="transmembrane region" description="Helical" evidence="3">
    <location>
        <begin position="276"/>
        <end position="301"/>
    </location>
</feature>
<keyword evidence="4" id="KW-0732">Signal</keyword>
<dbReference type="Gene3D" id="3.80.10.10">
    <property type="entry name" value="Ribonuclease Inhibitor"/>
    <property type="match status" value="2"/>
</dbReference>
<sequence>MGNYIPKLCYALLFILLHSALSINGYFNSTIRTKEVKCKARERKALLRFKQGLQVQDDYDMLSTWRDDEKNRDCCKWKRIRCSNETGHVLMLDLHELGNLSQLKYLNIQGNNLVDEIPCELGNLKVPKSIGLLSMLEYLILNKNSLEGEVNESHFASLSNLISRYDYYILLMWKGVEDVFKNPDLLLKSIDLSGNNLTGEIPKEIMYGIRILNRWSFLNCLGIISVLQSFGASSYEGNLGLCGKPLEKACSDDDNDVPLVFDNEIEDDESSFYETFYTSLGLGFAVGFWGFIGPLLLLWSWRYSYIRFLNRFKDGMHVMVIRCYAFIFNRMHNR</sequence>
<protein>
    <submittedName>
        <fullName evidence="6">Receptor protein kinase-like protein</fullName>
    </submittedName>
</protein>
<reference evidence="6 7" key="1">
    <citation type="journal article" date="2018" name="Front. Plant Sci.">
        <title>Red Clover (Trifolium pratense) and Zigzag Clover (T. medium) - A Picture of Genomic Similarities and Differences.</title>
        <authorList>
            <person name="Dluhosova J."/>
            <person name="Istvanek J."/>
            <person name="Nedelnik J."/>
            <person name="Repkova J."/>
        </authorList>
    </citation>
    <scope>NUCLEOTIDE SEQUENCE [LARGE SCALE GENOMIC DNA]</scope>
    <source>
        <strain evidence="7">cv. 10/8</strain>
        <tissue evidence="6">Leaf</tissue>
    </source>
</reference>
<accession>A0A392M5S7</accession>
<comment type="caution">
    <text evidence="6">The sequence shown here is derived from an EMBL/GenBank/DDBJ whole genome shotgun (WGS) entry which is preliminary data.</text>
</comment>
<keyword evidence="7" id="KW-1185">Reference proteome</keyword>
<dbReference type="SUPFAM" id="SSF52058">
    <property type="entry name" value="L domain-like"/>
    <property type="match status" value="1"/>
</dbReference>
<dbReference type="InterPro" id="IPR001611">
    <property type="entry name" value="Leu-rich_rpt"/>
</dbReference>
<keyword evidence="3" id="KW-1133">Transmembrane helix</keyword>
<proteinExistence type="predicted"/>
<evidence type="ECO:0000313" key="7">
    <source>
        <dbReference type="Proteomes" id="UP000265520"/>
    </source>
</evidence>
<evidence type="ECO:0000313" key="6">
    <source>
        <dbReference type="EMBL" id="MCH82078.1"/>
    </source>
</evidence>
<dbReference type="Pfam" id="PF08263">
    <property type="entry name" value="LRRNT_2"/>
    <property type="match status" value="1"/>
</dbReference>
<dbReference type="GO" id="GO:0016301">
    <property type="term" value="F:kinase activity"/>
    <property type="evidence" value="ECO:0007669"/>
    <property type="project" value="UniProtKB-KW"/>
</dbReference>
<evidence type="ECO:0000256" key="1">
    <source>
        <dbReference type="ARBA" id="ARBA00022614"/>
    </source>
</evidence>
<keyword evidence="6" id="KW-0418">Kinase</keyword>
<keyword evidence="1" id="KW-0433">Leucine-rich repeat</keyword>
<dbReference type="AlphaFoldDB" id="A0A392M5S7"/>
<dbReference type="InterPro" id="IPR013210">
    <property type="entry name" value="LRR_N_plant-typ"/>
</dbReference>
<dbReference type="Pfam" id="PF00560">
    <property type="entry name" value="LRR_1"/>
    <property type="match status" value="2"/>
</dbReference>
<evidence type="ECO:0000256" key="4">
    <source>
        <dbReference type="SAM" id="SignalP"/>
    </source>
</evidence>
<keyword evidence="2" id="KW-0677">Repeat</keyword>
<keyword evidence="3" id="KW-0472">Membrane</keyword>
<dbReference type="EMBL" id="LXQA010003173">
    <property type="protein sequence ID" value="MCH82078.1"/>
    <property type="molecule type" value="Genomic_DNA"/>
</dbReference>
<feature type="chain" id="PRO_5017449865" evidence="4">
    <location>
        <begin position="23"/>
        <end position="334"/>
    </location>
</feature>
<evidence type="ECO:0000256" key="2">
    <source>
        <dbReference type="ARBA" id="ARBA00022737"/>
    </source>
</evidence>